<comment type="caution">
    <text evidence="1">The sequence shown here is derived from an EMBL/GenBank/DDBJ whole genome shotgun (WGS) entry which is preliminary data.</text>
</comment>
<proteinExistence type="predicted"/>
<dbReference type="AlphaFoldDB" id="A0AAE0ZJ60"/>
<protein>
    <submittedName>
        <fullName evidence="1">Uncharacterized protein</fullName>
    </submittedName>
</protein>
<accession>A0AAE0ZJ60</accession>
<dbReference type="EMBL" id="JAWDGP010003865">
    <property type="protein sequence ID" value="KAK3770185.1"/>
    <property type="molecule type" value="Genomic_DNA"/>
</dbReference>
<reference evidence="1" key="1">
    <citation type="journal article" date="2023" name="G3 (Bethesda)">
        <title>A reference genome for the long-term kleptoplast-retaining sea slug Elysia crispata morphotype clarki.</title>
        <authorList>
            <person name="Eastman K.E."/>
            <person name="Pendleton A.L."/>
            <person name="Shaikh M.A."/>
            <person name="Suttiyut T."/>
            <person name="Ogas R."/>
            <person name="Tomko P."/>
            <person name="Gavelis G."/>
            <person name="Widhalm J.R."/>
            <person name="Wisecaver J.H."/>
        </authorList>
    </citation>
    <scope>NUCLEOTIDE SEQUENCE</scope>
    <source>
        <strain evidence="1">ECLA1</strain>
    </source>
</reference>
<keyword evidence="2" id="KW-1185">Reference proteome</keyword>
<sequence length="162" mass="17634">MDYKTVSNIPVRDRVTELKSIGARESLKMPTNPVSRAQQGLFSLIIELGALYAAAMYGRGSICMGDGDLDRPSGLSRQVCNMNGNSVTPPHAGLSRLGQLGLDSGHSIQLAISRHSTDRHSTHYLSLRSSHKVSFSNIFYLLPVCLTEKKLSPPHPPGFSFP</sequence>
<name>A0AAE0ZJ60_9GAST</name>
<dbReference type="Proteomes" id="UP001283361">
    <property type="component" value="Unassembled WGS sequence"/>
</dbReference>
<evidence type="ECO:0000313" key="1">
    <source>
        <dbReference type="EMBL" id="KAK3770185.1"/>
    </source>
</evidence>
<evidence type="ECO:0000313" key="2">
    <source>
        <dbReference type="Proteomes" id="UP001283361"/>
    </source>
</evidence>
<organism evidence="1 2">
    <name type="scientific">Elysia crispata</name>
    <name type="common">lettuce slug</name>
    <dbReference type="NCBI Taxonomy" id="231223"/>
    <lineage>
        <taxon>Eukaryota</taxon>
        <taxon>Metazoa</taxon>
        <taxon>Spiralia</taxon>
        <taxon>Lophotrochozoa</taxon>
        <taxon>Mollusca</taxon>
        <taxon>Gastropoda</taxon>
        <taxon>Heterobranchia</taxon>
        <taxon>Euthyneura</taxon>
        <taxon>Panpulmonata</taxon>
        <taxon>Sacoglossa</taxon>
        <taxon>Placobranchoidea</taxon>
        <taxon>Plakobranchidae</taxon>
        <taxon>Elysia</taxon>
    </lineage>
</organism>
<gene>
    <name evidence="1" type="ORF">RRG08_038696</name>
</gene>